<dbReference type="Proteomes" id="UP000186096">
    <property type="component" value="Unassembled WGS sequence"/>
</dbReference>
<proteinExistence type="predicted"/>
<sequence length="72" mass="7962">MTTESAGRVSWPGRYFEDFPVGGMYRHPLGRTVAATDNVWQALLTQNTMPAPDDKIRARAAVAEALGELKDR</sequence>
<accession>A0A1N7BP28</accession>
<dbReference type="RefSeq" id="WP_030510135.1">
    <property type="nucleotide sequence ID" value="NZ_FTNI01000010.1"/>
</dbReference>
<dbReference type="STRING" id="58117.SAMN05421833_110100"/>
<gene>
    <name evidence="1" type="ORF">SAMN05421833_110100</name>
</gene>
<protein>
    <submittedName>
        <fullName evidence="1">Uncharacterized protein</fullName>
    </submittedName>
</protein>
<reference evidence="2" key="1">
    <citation type="submission" date="2017-01" db="EMBL/GenBank/DDBJ databases">
        <authorList>
            <person name="Varghese N."/>
            <person name="Submissions S."/>
        </authorList>
    </citation>
    <scope>NUCLEOTIDE SEQUENCE [LARGE SCALE GENOMIC DNA]</scope>
    <source>
        <strain evidence="2">ATCC 12950</strain>
    </source>
</reference>
<name>A0A1N7BP28_9ACTN</name>
<organism evidence="1 2">
    <name type="scientific">Microbispora rosea</name>
    <dbReference type="NCBI Taxonomy" id="58117"/>
    <lineage>
        <taxon>Bacteria</taxon>
        <taxon>Bacillati</taxon>
        <taxon>Actinomycetota</taxon>
        <taxon>Actinomycetes</taxon>
        <taxon>Streptosporangiales</taxon>
        <taxon>Streptosporangiaceae</taxon>
        <taxon>Microbispora</taxon>
    </lineage>
</organism>
<dbReference type="SUPFAM" id="SSF54637">
    <property type="entry name" value="Thioesterase/thiol ester dehydrase-isomerase"/>
    <property type="match status" value="1"/>
</dbReference>
<dbReference type="Gene3D" id="3.10.129.10">
    <property type="entry name" value="Hotdog Thioesterase"/>
    <property type="match status" value="1"/>
</dbReference>
<evidence type="ECO:0000313" key="2">
    <source>
        <dbReference type="Proteomes" id="UP000186096"/>
    </source>
</evidence>
<dbReference type="EMBL" id="FTNI01000010">
    <property type="protein sequence ID" value="SIR53147.1"/>
    <property type="molecule type" value="Genomic_DNA"/>
</dbReference>
<dbReference type="InterPro" id="IPR029069">
    <property type="entry name" value="HotDog_dom_sf"/>
</dbReference>
<keyword evidence="2" id="KW-1185">Reference proteome</keyword>
<evidence type="ECO:0000313" key="1">
    <source>
        <dbReference type="EMBL" id="SIR53147.1"/>
    </source>
</evidence>
<dbReference type="AlphaFoldDB" id="A0A1N7BP28"/>